<name>A0ACC0MGY7_RHOML</name>
<evidence type="ECO:0000313" key="2">
    <source>
        <dbReference type="Proteomes" id="UP001062846"/>
    </source>
</evidence>
<reference evidence="1" key="1">
    <citation type="submission" date="2022-02" db="EMBL/GenBank/DDBJ databases">
        <title>Plant Genome Project.</title>
        <authorList>
            <person name="Zhang R.-G."/>
        </authorList>
    </citation>
    <scope>NUCLEOTIDE SEQUENCE</scope>
    <source>
        <strain evidence="1">AT1</strain>
    </source>
</reference>
<accession>A0ACC0MGY7</accession>
<proteinExistence type="predicted"/>
<organism evidence="1 2">
    <name type="scientific">Rhododendron molle</name>
    <name type="common">Chinese azalea</name>
    <name type="synonym">Azalea mollis</name>
    <dbReference type="NCBI Taxonomy" id="49168"/>
    <lineage>
        <taxon>Eukaryota</taxon>
        <taxon>Viridiplantae</taxon>
        <taxon>Streptophyta</taxon>
        <taxon>Embryophyta</taxon>
        <taxon>Tracheophyta</taxon>
        <taxon>Spermatophyta</taxon>
        <taxon>Magnoliopsida</taxon>
        <taxon>eudicotyledons</taxon>
        <taxon>Gunneridae</taxon>
        <taxon>Pentapetalae</taxon>
        <taxon>asterids</taxon>
        <taxon>Ericales</taxon>
        <taxon>Ericaceae</taxon>
        <taxon>Ericoideae</taxon>
        <taxon>Rhodoreae</taxon>
        <taxon>Rhododendron</taxon>
    </lineage>
</organism>
<sequence length="337" mass="37224">MPSGIERIALIGLLDNTSNLDIMPMDYPRKRKSRSRRGGADAVAETLAKWKEYNDKLQMSIGDSKPVRKVPAKGSKKGCMKGKGGPQNTQCNYRGVRQRTWGKWVAEIREPNRGNRLWLGTFPTAGEAALAYNEAAKAMYGPLARLNVVNGGSWSEFSKESTSQPTMSSTDSTNSSSSSEYCGAEDFKGNINSSLKEEVMEEPVDFNGNEEKLISGESGQLDCRPDVLQNFSADEMFDVDELLGVLDKEDYNIGPGQNLSRTGQTDDYDNLQDEKPLDLSYQLLNPDAKLLGSLQHMEQAPPGVDCGLDFLRPEGEEFFNFTLGDLGSLDWDFDSVL</sequence>
<dbReference type="EMBL" id="CM046396">
    <property type="protein sequence ID" value="KAI8540149.1"/>
    <property type="molecule type" value="Genomic_DNA"/>
</dbReference>
<gene>
    <name evidence="1" type="ORF">RHMOL_Rhmol09G0239800</name>
</gene>
<keyword evidence="2" id="KW-1185">Reference proteome</keyword>
<dbReference type="Proteomes" id="UP001062846">
    <property type="component" value="Chromosome 9"/>
</dbReference>
<protein>
    <submittedName>
        <fullName evidence="1">Uncharacterized protein</fullName>
    </submittedName>
</protein>
<comment type="caution">
    <text evidence="1">The sequence shown here is derived from an EMBL/GenBank/DDBJ whole genome shotgun (WGS) entry which is preliminary data.</text>
</comment>
<evidence type="ECO:0000313" key="1">
    <source>
        <dbReference type="EMBL" id="KAI8540149.1"/>
    </source>
</evidence>